<name>A0A9D1T2L2_9BACT</name>
<feature type="transmembrane region" description="Helical" evidence="9">
    <location>
        <begin position="217"/>
        <end position="240"/>
    </location>
</feature>
<dbReference type="PANTHER" id="PTHR30425:SF1">
    <property type="entry name" value="PHOSPHATE TRANSPORT SYSTEM PERMEASE PROTEIN PSTC"/>
    <property type="match status" value="1"/>
</dbReference>
<comment type="caution">
    <text evidence="10">Lacks conserved residue(s) required for the propagation of feature annotation.</text>
</comment>
<reference evidence="12" key="1">
    <citation type="submission" date="2020-10" db="EMBL/GenBank/DDBJ databases">
        <authorList>
            <person name="Gilroy R."/>
        </authorList>
    </citation>
    <scope>NUCLEOTIDE SEQUENCE</scope>
    <source>
        <strain evidence="12">10669</strain>
    </source>
</reference>
<dbReference type="PANTHER" id="PTHR30425">
    <property type="entry name" value="PHOSPHATE TRANSPORT SYSTEM PERMEASE PROTEIN PST"/>
    <property type="match status" value="1"/>
</dbReference>
<dbReference type="PROSITE" id="PS50928">
    <property type="entry name" value="ABC_TM1"/>
    <property type="match status" value="1"/>
</dbReference>
<organism evidence="12 13">
    <name type="scientific">Candidatus Spyradosoma merdigallinarum</name>
    <dbReference type="NCBI Taxonomy" id="2840950"/>
    <lineage>
        <taxon>Bacteria</taxon>
        <taxon>Pseudomonadati</taxon>
        <taxon>Verrucomicrobiota</taxon>
        <taxon>Opitutia</taxon>
        <taxon>Opitutia incertae sedis</taxon>
        <taxon>Candidatus Spyradosoma</taxon>
    </lineage>
</organism>
<dbReference type="GO" id="GO:0005886">
    <property type="term" value="C:plasma membrane"/>
    <property type="evidence" value="ECO:0007669"/>
    <property type="project" value="UniProtKB-SubCell"/>
</dbReference>
<evidence type="ECO:0000256" key="2">
    <source>
        <dbReference type="ARBA" id="ARBA00007069"/>
    </source>
</evidence>
<dbReference type="GO" id="GO:0006817">
    <property type="term" value="P:phosphate ion transport"/>
    <property type="evidence" value="ECO:0007669"/>
    <property type="project" value="UniProtKB-KW"/>
</dbReference>
<dbReference type="NCBIfam" id="TIGR02138">
    <property type="entry name" value="phosphate_pstC"/>
    <property type="match status" value="1"/>
</dbReference>
<dbReference type="Pfam" id="PF00528">
    <property type="entry name" value="BPD_transp_1"/>
    <property type="match status" value="1"/>
</dbReference>
<dbReference type="InterPro" id="IPR000515">
    <property type="entry name" value="MetI-like"/>
</dbReference>
<keyword evidence="8 9" id="KW-0472">Membrane</keyword>
<dbReference type="SUPFAM" id="SSF161098">
    <property type="entry name" value="MetI-like"/>
    <property type="match status" value="1"/>
</dbReference>
<evidence type="ECO:0000313" key="12">
    <source>
        <dbReference type="EMBL" id="HIV04871.1"/>
    </source>
</evidence>
<feature type="transmembrane region" description="Helical" evidence="9">
    <location>
        <begin position="101"/>
        <end position="123"/>
    </location>
</feature>
<evidence type="ECO:0000256" key="1">
    <source>
        <dbReference type="ARBA" id="ARBA00004651"/>
    </source>
</evidence>
<dbReference type="InterPro" id="IPR035906">
    <property type="entry name" value="MetI-like_sf"/>
</dbReference>
<keyword evidence="4 10" id="KW-1003">Cell membrane</keyword>
<dbReference type="AlphaFoldDB" id="A0A9D1T2L2"/>
<dbReference type="EMBL" id="DVOG01000184">
    <property type="protein sequence ID" value="HIV04871.1"/>
    <property type="molecule type" value="Genomic_DNA"/>
</dbReference>
<evidence type="ECO:0000259" key="11">
    <source>
        <dbReference type="PROSITE" id="PS50928"/>
    </source>
</evidence>
<keyword evidence="7 9" id="KW-1133">Transmembrane helix</keyword>
<dbReference type="GO" id="GO:0005315">
    <property type="term" value="F:phosphate transmembrane transporter activity"/>
    <property type="evidence" value="ECO:0007669"/>
    <property type="project" value="InterPro"/>
</dbReference>
<keyword evidence="5 10" id="KW-0592">Phosphate transport</keyword>
<feature type="transmembrane region" description="Helical" evidence="9">
    <location>
        <begin position="275"/>
        <end position="298"/>
    </location>
</feature>
<accession>A0A9D1T2L2</accession>
<feature type="transmembrane region" description="Helical" evidence="9">
    <location>
        <begin position="60"/>
        <end position="89"/>
    </location>
</feature>
<dbReference type="Gene3D" id="1.10.3720.10">
    <property type="entry name" value="MetI-like"/>
    <property type="match status" value="1"/>
</dbReference>
<evidence type="ECO:0000256" key="8">
    <source>
        <dbReference type="ARBA" id="ARBA00023136"/>
    </source>
</evidence>
<dbReference type="CDD" id="cd06261">
    <property type="entry name" value="TM_PBP2"/>
    <property type="match status" value="1"/>
</dbReference>
<comment type="caution">
    <text evidence="12">The sequence shown here is derived from an EMBL/GenBank/DDBJ whole genome shotgun (WGS) entry which is preliminary data.</text>
</comment>
<dbReference type="Proteomes" id="UP000886812">
    <property type="component" value="Unassembled WGS sequence"/>
</dbReference>
<comment type="subcellular location">
    <subcellularLocation>
        <location evidence="1 9">Cell membrane</location>
        <topology evidence="1 9">Multi-pass membrane protein</topology>
    </subcellularLocation>
</comment>
<dbReference type="InterPro" id="IPR011864">
    <property type="entry name" value="Phosphate_PstC"/>
</dbReference>
<evidence type="ECO:0000256" key="9">
    <source>
        <dbReference type="RuleBase" id="RU363032"/>
    </source>
</evidence>
<evidence type="ECO:0000313" key="13">
    <source>
        <dbReference type="Proteomes" id="UP000886812"/>
    </source>
</evidence>
<sequence length="309" mass="33003">MNTDSVFKTLCLGCACLIGLLMLGFFVQLFVNSSDAWSQFGLGFLWSSEWDPVAEKFGALPSIAGTLLTTVIALVVALPLAFVSALYLTDAPPAVGRVLSQAIDLLAAIPSVIYGMWGLFVLAPLMQTYVQPFLAETLHLAEAPVVGQLLVSEAGYNGFGFFTAGLILALMVLPYICAIMRDVFKMTPAVLRESAYGIGCTRWECAKDIVMRFGVRGLLGGVFIGLGRALGETMAVLFVIGNLTDVPAAVFDSGTTIAATLANNFAEAHGMQRSALFALGLVLLAMSFAIQVFAQYYLHLTSSKRGESR</sequence>
<evidence type="ECO:0000256" key="10">
    <source>
        <dbReference type="RuleBase" id="RU363054"/>
    </source>
</evidence>
<dbReference type="InterPro" id="IPR051124">
    <property type="entry name" value="Phosphate_Transport_Permease"/>
</dbReference>
<protein>
    <recommendedName>
        <fullName evidence="10">Phosphate transport system permease protein</fullName>
    </recommendedName>
</protein>
<proteinExistence type="inferred from homology"/>
<feature type="transmembrane region" description="Helical" evidence="9">
    <location>
        <begin position="159"/>
        <end position="178"/>
    </location>
</feature>
<evidence type="ECO:0000256" key="7">
    <source>
        <dbReference type="ARBA" id="ARBA00022989"/>
    </source>
</evidence>
<evidence type="ECO:0000256" key="6">
    <source>
        <dbReference type="ARBA" id="ARBA00022692"/>
    </source>
</evidence>
<evidence type="ECO:0000256" key="3">
    <source>
        <dbReference type="ARBA" id="ARBA00022448"/>
    </source>
</evidence>
<comment type="similarity">
    <text evidence="2 10">Belongs to the binding-protein-dependent transport system permease family. CysTW subfamily.</text>
</comment>
<comment type="function">
    <text evidence="10">Part of the binding-protein-dependent transport system for phosphate; probably responsible for the translocation of the substrate across the membrane.</text>
</comment>
<reference evidence="12" key="2">
    <citation type="journal article" date="2021" name="PeerJ">
        <title>Extensive microbial diversity within the chicken gut microbiome revealed by metagenomics and culture.</title>
        <authorList>
            <person name="Gilroy R."/>
            <person name="Ravi A."/>
            <person name="Getino M."/>
            <person name="Pursley I."/>
            <person name="Horton D.L."/>
            <person name="Alikhan N.F."/>
            <person name="Baker D."/>
            <person name="Gharbi K."/>
            <person name="Hall N."/>
            <person name="Watson M."/>
            <person name="Adriaenssens E.M."/>
            <person name="Foster-Nyarko E."/>
            <person name="Jarju S."/>
            <person name="Secka A."/>
            <person name="Antonio M."/>
            <person name="Oren A."/>
            <person name="Chaudhuri R.R."/>
            <person name="La Ragione R."/>
            <person name="Hildebrand F."/>
            <person name="Pallen M.J."/>
        </authorList>
    </citation>
    <scope>NUCLEOTIDE SEQUENCE</scope>
    <source>
        <strain evidence="12">10669</strain>
    </source>
</reference>
<keyword evidence="6 9" id="KW-0812">Transmembrane</keyword>
<evidence type="ECO:0000256" key="5">
    <source>
        <dbReference type="ARBA" id="ARBA00022592"/>
    </source>
</evidence>
<gene>
    <name evidence="12" type="primary">pstC</name>
    <name evidence="12" type="ORF">IAC75_06990</name>
</gene>
<evidence type="ECO:0000256" key="4">
    <source>
        <dbReference type="ARBA" id="ARBA00022475"/>
    </source>
</evidence>
<keyword evidence="3 9" id="KW-0813">Transport</keyword>
<feature type="domain" description="ABC transmembrane type-1" evidence="11">
    <location>
        <begin position="63"/>
        <end position="294"/>
    </location>
</feature>